<comment type="caution">
    <text evidence="4">The sequence shown here is derived from an EMBL/GenBank/DDBJ whole genome shotgun (WGS) entry which is preliminary data.</text>
</comment>
<reference evidence="4 5" key="1">
    <citation type="submission" date="2022-01" db="EMBL/GenBank/DDBJ databases">
        <title>Whole genome-based taxonomy of the Shewanellaceae.</title>
        <authorList>
            <person name="Martin-Rodriguez A.J."/>
        </authorList>
    </citation>
    <scope>NUCLEOTIDE SEQUENCE [LARGE SCALE GENOMIC DNA]</scope>
    <source>
        <strain evidence="4 5">DSM 17177</strain>
    </source>
</reference>
<dbReference type="GO" id="GO:0008168">
    <property type="term" value="F:methyltransferase activity"/>
    <property type="evidence" value="ECO:0007669"/>
    <property type="project" value="UniProtKB-KW"/>
</dbReference>
<name>A0ABT0L9N8_9GAMM</name>
<protein>
    <submittedName>
        <fullName evidence="4">Methyltransferase domain-containing protein</fullName>
    </submittedName>
</protein>
<dbReference type="Gene3D" id="3.40.50.150">
    <property type="entry name" value="Vaccinia Virus protein VP39"/>
    <property type="match status" value="1"/>
</dbReference>
<evidence type="ECO:0000313" key="5">
    <source>
        <dbReference type="Proteomes" id="UP001203423"/>
    </source>
</evidence>
<gene>
    <name evidence="4" type="ORF">L2764_07805</name>
</gene>
<dbReference type="CDD" id="cd02440">
    <property type="entry name" value="AdoMet_MTases"/>
    <property type="match status" value="1"/>
</dbReference>
<dbReference type="PANTHER" id="PTHR43861:SF1">
    <property type="entry name" value="TRANS-ACONITATE 2-METHYLTRANSFERASE"/>
    <property type="match status" value="1"/>
</dbReference>
<evidence type="ECO:0000259" key="3">
    <source>
        <dbReference type="Pfam" id="PF13649"/>
    </source>
</evidence>
<dbReference type="InterPro" id="IPR029063">
    <property type="entry name" value="SAM-dependent_MTases_sf"/>
</dbReference>
<dbReference type="RefSeq" id="WP_248939655.1">
    <property type="nucleotide sequence ID" value="NZ_JAKIKS010000022.1"/>
</dbReference>
<dbReference type="Proteomes" id="UP001203423">
    <property type="component" value="Unassembled WGS sequence"/>
</dbReference>
<keyword evidence="5" id="KW-1185">Reference proteome</keyword>
<evidence type="ECO:0000256" key="2">
    <source>
        <dbReference type="ARBA" id="ARBA00022679"/>
    </source>
</evidence>
<keyword evidence="1 4" id="KW-0489">Methyltransferase</keyword>
<dbReference type="SUPFAM" id="SSF53335">
    <property type="entry name" value="S-adenosyl-L-methionine-dependent methyltransferases"/>
    <property type="match status" value="1"/>
</dbReference>
<proteinExistence type="predicted"/>
<keyword evidence="2" id="KW-0808">Transferase</keyword>
<evidence type="ECO:0000256" key="1">
    <source>
        <dbReference type="ARBA" id="ARBA00022603"/>
    </source>
</evidence>
<organism evidence="4 5">
    <name type="scientific">Shewanella surugensis</name>
    <dbReference type="NCBI Taxonomy" id="212020"/>
    <lineage>
        <taxon>Bacteria</taxon>
        <taxon>Pseudomonadati</taxon>
        <taxon>Pseudomonadota</taxon>
        <taxon>Gammaproteobacteria</taxon>
        <taxon>Alteromonadales</taxon>
        <taxon>Shewanellaceae</taxon>
        <taxon>Shewanella</taxon>
    </lineage>
</organism>
<sequence>MNAPFVQTQSTSSQLAAHWEAGLYEKFSEHRTRPAIELLSKVTVEDPEYIADLGCGFGNVTRIMSVRWPQALFLGVDSSSDMLNAAEADGSEHMQWVNADISQWCPEKPLDLLLTNSLLHLLPHGQLLLKLVSFIRSGGQLAVQMPDGFDAPWYQLMLDVLSNGGAEGDPLGTPELQQQMAQPLVMDKRQYFDLLADKTTHLDIWDTEYLQVLEGIEPVFKWVNAAGLRPIVANLNRVETKLFLRAYRQRLLHAYPQCGDGRTLFPFKRRFIIATVG</sequence>
<feature type="domain" description="Methyltransferase" evidence="3">
    <location>
        <begin position="50"/>
        <end position="139"/>
    </location>
</feature>
<dbReference type="Pfam" id="PF13649">
    <property type="entry name" value="Methyltransf_25"/>
    <property type="match status" value="1"/>
</dbReference>
<dbReference type="Gene3D" id="1.10.150.290">
    <property type="entry name" value="S-adenosyl-L-methionine-dependent methyltransferases"/>
    <property type="match status" value="1"/>
</dbReference>
<dbReference type="PANTHER" id="PTHR43861">
    <property type="entry name" value="TRANS-ACONITATE 2-METHYLTRANSFERASE-RELATED"/>
    <property type="match status" value="1"/>
</dbReference>
<dbReference type="EMBL" id="JAKIKS010000022">
    <property type="protein sequence ID" value="MCL1124378.1"/>
    <property type="molecule type" value="Genomic_DNA"/>
</dbReference>
<dbReference type="InterPro" id="IPR023149">
    <property type="entry name" value="Trans_acon_MeTrfase_C"/>
</dbReference>
<accession>A0ABT0L9N8</accession>
<dbReference type="GO" id="GO:0032259">
    <property type="term" value="P:methylation"/>
    <property type="evidence" value="ECO:0007669"/>
    <property type="project" value="UniProtKB-KW"/>
</dbReference>
<evidence type="ECO:0000313" key="4">
    <source>
        <dbReference type="EMBL" id="MCL1124378.1"/>
    </source>
</evidence>
<dbReference type="InterPro" id="IPR041698">
    <property type="entry name" value="Methyltransf_25"/>
</dbReference>